<evidence type="ECO:0000256" key="1">
    <source>
        <dbReference type="SAM" id="Coils"/>
    </source>
</evidence>
<reference evidence="2 3" key="1">
    <citation type="submission" date="2020-02" db="EMBL/GenBank/DDBJ databases">
        <title>Genomic Insights into the Phylogeny and Genetic Plasticity of the Human and Animal Enteric Pathogen Clostridium perfringens.</title>
        <authorList>
            <person name="Feng Y."/>
            <person name="Hu Y."/>
        </authorList>
    </citation>
    <scope>NUCLEOTIDE SEQUENCE [LARGE SCALE GENOMIC DNA]</scope>
    <source>
        <strain evidence="2 3">CP-40</strain>
    </source>
</reference>
<comment type="caution">
    <text evidence="2">The sequence shown here is derived from an EMBL/GenBank/DDBJ whole genome shotgun (WGS) entry which is preliminary data.</text>
</comment>
<name>A0AAP6WJY4_CLOPF</name>
<sequence>MRNKVLKWLVENKDNKQLYELAANEMKLKVKGFRKITYCNGKINPPRNFLINEIFLDSNRDKLELVYKKKSLLLDSQYSKLTKRQILNRVKKQDQIIPIIEYLIGSGKGENEQVADDIIEKIVDKEIIETNNLNMKDGEVDNLKLKLEKVNYKNIMLIKENEELKSEKKVLNKEKRLLNEKNINLNKKNENLLNKLEKIKSEFLNLKKKYDSIQINIHNKEKNELENLKSIAELREKYEKVNKELEELKEYKFNIEKNNIKNILIFGEIHSEKFINLNRYKLHKVNIQDLDNKEVLEKVKFCEEIWLLNYEISILNQKKIKEIFKIKNIIEFSNFKELKNYNCK</sequence>
<protein>
    <submittedName>
        <fullName evidence="2">Uncharacterized protein</fullName>
    </submittedName>
</protein>
<evidence type="ECO:0000313" key="3">
    <source>
        <dbReference type="Proteomes" id="UP000481454"/>
    </source>
</evidence>
<dbReference type="Proteomes" id="UP000481454">
    <property type="component" value="Unassembled WGS sequence"/>
</dbReference>
<gene>
    <name evidence="2" type="ORF">G6Z34_02240</name>
</gene>
<accession>A0AAP6WJY4</accession>
<dbReference type="RefSeq" id="WP_003456613.1">
    <property type="nucleotide sequence ID" value="NZ_CATNWT010000001.1"/>
</dbReference>
<dbReference type="EMBL" id="JAALLZ010000001">
    <property type="protein sequence ID" value="NGU28934.1"/>
    <property type="molecule type" value="Genomic_DNA"/>
</dbReference>
<proteinExistence type="predicted"/>
<dbReference type="AlphaFoldDB" id="A0AAP6WJY4"/>
<organism evidence="2 3">
    <name type="scientific">Clostridium perfringens</name>
    <dbReference type="NCBI Taxonomy" id="1502"/>
    <lineage>
        <taxon>Bacteria</taxon>
        <taxon>Bacillati</taxon>
        <taxon>Bacillota</taxon>
        <taxon>Clostridia</taxon>
        <taxon>Eubacteriales</taxon>
        <taxon>Clostridiaceae</taxon>
        <taxon>Clostridium</taxon>
    </lineage>
</organism>
<feature type="coiled-coil region" evidence="1">
    <location>
        <begin position="154"/>
        <end position="258"/>
    </location>
</feature>
<evidence type="ECO:0000313" key="2">
    <source>
        <dbReference type="EMBL" id="NGU28934.1"/>
    </source>
</evidence>
<keyword evidence="1" id="KW-0175">Coiled coil</keyword>